<keyword evidence="1" id="KW-0560">Oxidoreductase</keyword>
<feature type="domain" description="Alcohol dehydrogenase-like C-terminal" evidence="2">
    <location>
        <begin position="209"/>
        <end position="330"/>
    </location>
</feature>
<feature type="domain" description="Alcohol dehydrogenase-like C-terminal" evidence="2">
    <location>
        <begin position="526"/>
        <end position="640"/>
    </location>
</feature>
<feature type="domain" description="Oxidoreductase N-terminal" evidence="3">
    <location>
        <begin position="46"/>
        <end position="161"/>
    </location>
</feature>
<dbReference type="AlphaFoldDB" id="A0A6N2KKN0"/>
<organism evidence="4">
    <name type="scientific">Salix viminalis</name>
    <name type="common">Common osier</name>
    <name type="synonym">Basket willow</name>
    <dbReference type="NCBI Taxonomy" id="40686"/>
    <lineage>
        <taxon>Eukaryota</taxon>
        <taxon>Viridiplantae</taxon>
        <taxon>Streptophyta</taxon>
        <taxon>Embryophyta</taxon>
        <taxon>Tracheophyta</taxon>
        <taxon>Spermatophyta</taxon>
        <taxon>Magnoliopsida</taxon>
        <taxon>eudicotyledons</taxon>
        <taxon>Gunneridae</taxon>
        <taxon>Pentapetalae</taxon>
        <taxon>rosids</taxon>
        <taxon>fabids</taxon>
        <taxon>Malpighiales</taxon>
        <taxon>Salicaceae</taxon>
        <taxon>Saliceae</taxon>
        <taxon>Salix</taxon>
    </lineage>
</organism>
<dbReference type="InterPro" id="IPR041694">
    <property type="entry name" value="ADH_N_2"/>
</dbReference>
<proteinExistence type="predicted"/>
<dbReference type="SUPFAM" id="SSF50129">
    <property type="entry name" value="GroES-like"/>
    <property type="match status" value="2"/>
</dbReference>
<reference evidence="4" key="1">
    <citation type="submission" date="2019-03" db="EMBL/GenBank/DDBJ databases">
        <authorList>
            <person name="Mank J."/>
            <person name="Almeida P."/>
        </authorList>
    </citation>
    <scope>NUCLEOTIDE SEQUENCE</scope>
    <source>
        <strain evidence="4">78183</strain>
    </source>
</reference>
<dbReference type="EMBL" id="CAADRP010000446">
    <property type="protein sequence ID" value="VFU28257.1"/>
    <property type="molecule type" value="Genomic_DNA"/>
</dbReference>
<dbReference type="Gene3D" id="3.40.50.720">
    <property type="entry name" value="NAD(P)-binding Rossmann-like Domain"/>
    <property type="match status" value="2"/>
</dbReference>
<dbReference type="Pfam" id="PF16884">
    <property type="entry name" value="ADH_N_2"/>
    <property type="match status" value="1"/>
</dbReference>
<evidence type="ECO:0000256" key="1">
    <source>
        <dbReference type="ARBA" id="ARBA00023002"/>
    </source>
</evidence>
<sequence length="686" mass="74736">MFKTGQHRSFMHFIFSLKQDGGNVATNEEDSQTRHSRSIEMEVNNRYITITNHIQGSAKESDFELKVVPLRLSVEPGSSAVILKNLWVSIDPYQLNRMKRYSSSQKTVQSAVRIIPGQPIDSPGVARVLVSDDPEFVKDDLVEGFVHWGEYTVVKGGMLRKLDPEIDLPLSYHAGVLGISGLTAYAGLFEICKAKKGDKVFVSAACGSVGNLVGQYAKLSGCYVVGCAGSRDKVALLKEKLGFDDAFNYKEETDLNSALARYFPDGIDIYFDNVGGEMLEAAVANMNTCGRVAACGAIAEYSEGAKRAAPNMIDVIYKRIKIQGFLVTDHMSLHSDFLSTTTDYIHNGEIKVQEDISSGVESIPSAFIGLFRGDNVGKKMGSAKESDFELKVVPLRLSVEPGSVRDTASQSAVRIIPGQSPGMKILVGDDSDGVPIDSPGVARVLVSDDPEFVKDDLVAGFVHWGEYSVVKGGMLRKLDPEIDLPLSYHAGVLGMSGLTAYAGLLKYARPRRGTKCLYLLLVDQLEFAKLSGCYVVGCAGSRDKVALLKEKLGFDDAFNYKEETDLNSALARYFPDGIDIYFDNVGGEMLEAAVANMNTSGRVAACGTIAEYSEGAKRAAPNMVDVIYKRIKIQGFLAMDHMILHSDFLSTTTDYIHNGKIKVQEDISNGVESIPSAFIGLLRALW</sequence>
<dbReference type="PANTHER" id="PTHR43205:SF12">
    <property type="entry name" value="OS06G0602900 PROTEIN"/>
    <property type="match status" value="1"/>
</dbReference>
<evidence type="ECO:0008006" key="5">
    <source>
        <dbReference type="Google" id="ProtNLM"/>
    </source>
</evidence>
<evidence type="ECO:0000259" key="2">
    <source>
        <dbReference type="Pfam" id="PF00107"/>
    </source>
</evidence>
<accession>A0A6N2KKN0</accession>
<dbReference type="InterPro" id="IPR013149">
    <property type="entry name" value="ADH-like_C"/>
</dbReference>
<dbReference type="InterPro" id="IPR036291">
    <property type="entry name" value="NAD(P)-bd_dom_sf"/>
</dbReference>
<dbReference type="SUPFAM" id="SSF51735">
    <property type="entry name" value="NAD(P)-binding Rossmann-fold domains"/>
    <property type="match status" value="2"/>
</dbReference>
<dbReference type="FunFam" id="3.40.50.720:FF:000121">
    <property type="entry name" value="Prostaglandin reductase 2"/>
    <property type="match status" value="1"/>
</dbReference>
<dbReference type="PANTHER" id="PTHR43205">
    <property type="entry name" value="PROSTAGLANDIN REDUCTASE"/>
    <property type="match status" value="1"/>
</dbReference>
<evidence type="ECO:0000313" key="4">
    <source>
        <dbReference type="EMBL" id="VFU28257.1"/>
    </source>
</evidence>
<dbReference type="Pfam" id="PF00107">
    <property type="entry name" value="ADH_zinc_N"/>
    <property type="match status" value="2"/>
</dbReference>
<dbReference type="Gene3D" id="3.90.180.10">
    <property type="entry name" value="Medium-chain alcohol dehydrogenases, catalytic domain"/>
    <property type="match status" value="2"/>
</dbReference>
<dbReference type="InterPro" id="IPR011032">
    <property type="entry name" value="GroES-like_sf"/>
</dbReference>
<gene>
    <name evidence="4" type="ORF">SVIM_LOCUS92931</name>
</gene>
<dbReference type="InterPro" id="IPR045010">
    <property type="entry name" value="MDR_fam"/>
</dbReference>
<name>A0A6N2KKN0_SALVM</name>
<dbReference type="GO" id="GO:0016628">
    <property type="term" value="F:oxidoreductase activity, acting on the CH-CH group of donors, NAD or NADP as acceptor"/>
    <property type="evidence" value="ECO:0007669"/>
    <property type="project" value="InterPro"/>
</dbReference>
<protein>
    <recommendedName>
        <fullName evidence="5">Enoyl reductase (ER) domain-containing protein</fullName>
    </recommendedName>
</protein>
<evidence type="ECO:0000259" key="3">
    <source>
        <dbReference type="Pfam" id="PF16884"/>
    </source>
</evidence>
<dbReference type="CDD" id="cd08295">
    <property type="entry name" value="double_bond_reductase_like"/>
    <property type="match status" value="1"/>
</dbReference>